<proteinExistence type="predicted"/>
<accession>A0A2X2X731</accession>
<dbReference type="EMBL" id="UAVY01000001">
    <property type="protein sequence ID" value="SQB21689.1"/>
    <property type="molecule type" value="Genomic_DNA"/>
</dbReference>
<organism evidence="2 3">
    <name type="scientific">Citrobacter koseri</name>
    <name type="common">Citrobacter diversus</name>
    <dbReference type="NCBI Taxonomy" id="545"/>
    <lineage>
        <taxon>Bacteria</taxon>
        <taxon>Pseudomonadati</taxon>
        <taxon>Pseudomonadota</taxon>
        <taxon>Gammaproteobacteria</taxon>
        <taxon>Enterobacterales</taxon>
        <taxon>Enterobacteriaceae</taxon>
        <taxon>Citrobacter</taxon>
    </lineage>
</organism>
<sequence>MARRGKRGVASTDENDPVPPRRKRSEDILLSGQQVEAIRMTTINARLPETLPALSGARDSYQLVFNTQGKGPYMLAWGNRAAEKADVELDMLIPSVAAQNAGC</sequence>
<dbReference type="Pfam" id="PF13163">
    <property type="entry name" value="DUF3999"/>
    <property type="match status" value="1"/>
</dbReference>
<evidence type="ECO:0000313" key="3">
    <source>
        <dbReference type="Proteomes" id="UP000251584"/>
    </source>
</evidence>
<gene>
    <name evidence="2" type="ORF">NCTC10786_00911</name>
</gene>
<dbReference type="Proteomes" id="UP000251584">
    <property type="component" value="Unassembled WGS sequence"/>
</dbReference>
<evidence type="ECO:0000313" key="2">
    <source>
        <dbReference type="EMBL" id="SQB21689.1"/>
    </source>
</evidence>
<reference evidence="2 3" key="1">
    <citation type="submission" date="2018-06" db="EMBL/GenBank/DDBJ databases">
        <authorList>
            <consortium name="Pathogen Informatics"/>
            <person name="Doyle S."/>
        </authorList>
    </citation>
    <scope>NUCLEOTIDE SEQUENCE [LARGE SCALE GENOMIC DNA]</scope>
    <source>
        <strain evidence="2 3">NCTC10786</strain>
    </source>
</reference>
<feature type="region of interest" description="Disordered" evidence="1">
    <location>
        <begin position="1"/>
        <end position="28"/>
    </location>
</feature>
<dbReference type="AlphaFoldDB" id="A0A2X2X731"/>
<evidence type="ECO:0000256" key="1">
    <source>
        <dbReference type="SAM" id="MobiDB-lite"/>
    </source>
</evidence>
<protein>
    <submittedName>
        <fullName evidence="2">Uncharacterized protein</fullName>
    </submittedName>
</protein>
<name>A0A2X2X731_CITKO</name>
<dbReference type="InterPro" id="IPR025060">
    <property type="entry name" value="DUF3999"/>
</dbReference>